<accession>B0CE68</accession>
<feature type="transmembrane region" description="Helical" evidence="6">
    <location>
        <begin position="175"/>
        <end position="197"/>
    </location>
</feature>
<evidence type="ECO:0000256" key="3">
    <source>
        <dbReference type="ARBA" id="ARBA00022692"/>
    </source>
</evidence>
<protein>
    <submittedName>
        <fullName evidence="8">DUF6 domain transmembrane protein</fullName>
    </submittedName>
</protein>
<feature type="transmembrane region" description="Helical" evidence="6">
    <location>
        <begin position="209"/>
        <end position="229"/>
    </location>
</feature>
<evidence type="ECO:0000256" key="1">
    <source>
        <dbReference type="ARBA" id="ARBA00004141"/>
    </source>
</evidence>
<dbReference type="eggNOG" id="COG0697">
    <property type="taxonomic scope" value="Bacteria"/>
</dbReference>
<evidence type="ECO:0000259" key="7">
    <source>
        <dbReference type="Pfam" id="PF00892"/>
    </source>
</evidence>
<feature type="domain" description="EamA" evidence="7">
    <location>
        <begin position="9"/>
        <end position="136"/>
    </location>
</feature>
<sequence>MSVHNFLKLLLLAAIWGSSFLFTRIAAPEWGPIWLIELRVLIASLTLLPLVFKLDLWPQIQRQWRPLLLLGILNSALPFSLLAYASLSLSSGFTAILNATTPLFGLWIVVLWLQEKLSVPRLVGFAVGFLGVVFLVGWQDIPLTFNQGIAIAAGLLAALLYAIAAPYIQQQFAGVPALAVTTGSQLSAAVSLVPLLPFSIPSQIPSSKAILSVLALGILSSVLAQMLYFHLIKVMGPSKTLTVAYLIPLFAMLWGALALGEIVTTSMGVGCGLVLLGTAIANDLFTPTKNS</sequence>
<dbReference type="KEGG" id="amr:AM1_0654"/>
<dbReference type="GO" id="GO:0016020">
    <property type="term" value="C:membrane"/>
    <property type="evidence" value="ECO:0007669"/>
    <property type="project" value="UniProtKB-SubCell"/>
</dbReference>
<feature type="transmembrane region" description="Helical" evidence="6">
    <location>
        <begin position="66"/>
        <end position="87"/>
    </location>
</feature>
<feature type="transmembrane region" description="Helical" evidence="6">
    <location>
        <begin position="36"/>
        <end position="54"/>
    </location>
</feature>
<evidence type="ECO:0000256" key="5">
    <source>
        <dbReference type="ARBA" id="ARBA00023136"/>
    </source>
</evidence>
<keyword evidence="9" id="KW-1185">Reference proteome</keyword>
<feature type="transmembrane region" description="Helical" evidence="6">
    <location>
        <begin position="241"/>
        <end position="260"/>
    </location>
</feature>
<dbReference type="SUPFAM" id="SSF103481">
    <property type="entry name" value="Multidrug resistance efflux transporter EmrE"/>
    <property type="match status" value="2"/>
</dbReference>
<dbReference type="RefSeq" id="WP_012161297.1">
    <property type="nucleotide sequence ID" value="NC_009925.1"/>
</dbReference>
<gene>
    <name evidence="8" type="ordered locus">AM1_0654</name>
</gene>
<comment type="similarity">
    <text evidence="2">Belongs to the EamA transporter family.</text>
</comment>
<evidence type="ECO:0000256" key="4">
    <source>
        <dbReference type="ARBA" id="ARBA00022989"/>
    </source>
</evidence>
<dbReference type="Pfam" id="PF00892">
    <property type="entry name" value="EamA"/>
    <property type="match status" value="2"/>
</dbReference>
<dbReference type="InterPro" id="IPR000620">
    <property type="entry name" value="EamA_dom"/>
</dbReference>
<dbReference type="InterPro" id="IPR037185">
    <property type="entry name" value="EmrE-like"/>
</dbReference>
<dbReference type="STRING" id="329726.AM1_0654"/>
<dbReference type="AlphaFoldDB" id="B0CE68"/>
<proteinExistence type="inferred from homology"/>
<name>B0CE68_ACAM1</name>
<evidence type="ECO:0000256" key="6">
    <source>
        <dbReference type="SAM" id="Phobius"/>
    </source>
</evidence>
<comment type="subcellular location">
    <subcellularLocation>
        <location evidence="1">Membrane</location>
        <topology evidence="1">Multi-pass membrane protein</topology>
    </subcellularLocation>
</comment>
<evidence type="ECO:0000313" key="8">
    <source>
        <dbReference type="EMBL" id="ABW25702.1"/>
    </source>
</evidence>
<feature type="domain" description="EamA" evidence="7">
    <location>
        <begin position="149"/>
        <end position="281"/>
    </location>
</feature>
<evidence type="ECO:0000313" key="9">
    <source>
        <dbReference type="Proteomes" id="UP000000268"/>
    </source>
</evidence>
<dbReference type="EMBL" id="CP000828">
    <property type="protein sequence ID" value="ABW25702.1"/>
    <property type="molecule type" value="Genomic_DNA"/>
</dbReference>
<dbReference type="OrthoDB" id="510638at2"/>
<dbReference type="Proteomes" id="UP000000268">
    <property type="component" value="Chromosome"/>
</dbReference>
<keyword evidence="5 6" id="KW-0472">Membrane</keyword>
<feature type="transmembrane region" description="Helical" evidence="6">
    <location>
        <begin position="93"/>
        <end position="113"/>
    </location>
</feature>
<feature type="transmembrane region" description="Helical" evidence="6">
    <location>
        <begin position="147"/>
        <end position="168"/>
    </location>
</feature>
<evidence type="ECO:0000256" key="2">
    <source>
        <dbReference type="ARBA" id="ARBA00007362"/>
    </source>
</evidence>
<feature type="transmembrane region" description="Helical" evidence="6">
    <location>
        <begin position="122"/>
        <end position="141"/>
    </location>
</feature>
<reference evidence="8 9" key="1">
    <citation type="journal article" date="2008" name="Proc. Natl. Acad. Sci. U.S.A.">
        <title>Niche adaptation and genome expansion in the chlorophyll d-producing cyanobacterium Acaryochloris marina.</title>
        <authorList>
            <person name="Swingley W.D."/>
            <person name="Chen M."/>
            <person name="Cheung P.C."/>
            <person name="Conrad A.L."/>
            <person name="Dejesa L.C."/>
            <person name="Hao J."/>
            <person name="Honchak B.M."/>
            <person name="Karbach L.E."/>
            <person name="Kurdoglu A."/>
            <person name="Lahiri S."/>
            <person name="Mastrian S.D."/>
            <person name="Miyashita H."/>
            <person name="Page L."/>
            <person name="Ramakrishna P."/>
            <person name="Satoh S."/>
            <person name="Sattley W.M."/>
            <person name="Shimada Y."/>
            <person name="Taylor H.L."/>
            <person name="Tomo T."/>
            <person name="Tsuchiya T."/>
            <person name="Wang Z.T."/>
            <person name="Raymond J."/>
            <person name="Mimuro M."/>
            <person name="Blankenship R.E."/>
            <person name="Touchman J.W."/>
        </authorList>
    </citation>
    <scope>NUCLEOTIDE SEQUENCE [LARGE SCALE GENOMIC DNA]</scope>
    <source>
        <strain evidence="9">MBIC 11017</strain>
    </source>
</reference>
<organism evidence="8 9">
    <name type="scientific">Acaryochloris marina (strain MBIC 11017)</name>
    <dbReference type="NCBI Taxonomy" id="329726"/>
    <lineage>
        <taxon>Bacteria</taxon>
        <taxon>Bacillati</taxon>
        <taxon>Cyanobacteriota</taxon>
        <taxon>Cyanophyceae</taxon>
        <taxon>Acaryochloridales</taxon>
        <taxon>Acaryochloridaceae</taxon>
        <taxon>Acaryochloris</taxon>
    </lineage>
</organism>
<dbReference type="PANTHER" id="PTHR32322">
    <property type="entry name" value="INNER MEMBRANE TRANSPORTER"/>
    <property type="match status" value="1"/>
</dbReference>
<dbReference type="PANTHER" id="PTHR32322:SF9">
    <property type="entry name" value="AMINO-ACID METABOLITE EFFLUX PUMP-RELATED"/>
    <property type="match status" value="1"/>
</dbReference>
<dbReference type="InterPro" id="IPR050638">
    <property type="entry name" value="AA-Vitamin_Transporters"/>
</dbReference>
<dbReference type="HOGENOM" id="CLU_033863_5_2_3"/>
<keyword evidence="4 6" id="KW-1133">Transmembrane helix</keyword>
<keyword evidence="3 6" id="KW-0812">Transmembrane</keyword>